<keyword evidence="2" id="KW-1185">Reference proteome</keyword>
<feature type="non-terminal residue" evidence="1">
    <location>
        <position position="341"/>
    </location>
</feature>
<evidence type="ECO:0000313" key="2">
    <source>
        <dbReference type="Proteomes" id="UP000799754"/>
    </source>
</evidence>
<name>A0ACB6RK36_9PLEO</name>
<proteinExistence type="predicted"/>
<protein>
    <submittedName>
        <fullName evidence="1">Uncharacterized protein</fullName>
    </submittedName>
</protein>
<sequence length="341" mass="39024">MWPTNRSGVLECEKVAQDAFSFAVSTHLATCNDSSNILRPPSQQQYLKDLIPLNSEPVAPPAPGTACGICLESFADVASNCCMHPRCRGKAIVSLQPCRHFFHYCCIARWHHSARPERNTCPNCRRELFIADSLKAEQIRQLTGDAQFQSREEAVAQLQPNEVLVPWEAVAMRAYAEEGVDRVIEWVRKSRRRRLWGHPWIRLCTAIRDTVLARGGSLRSIFEPHKDTFILLYHAFVVLFQIARHPIAMRKPAFRRFLRWVEDLLEALGRGQFDMLCDEVHHNGLFETDGYIMAVVNNTYLQRQDELGGRIDTIVAEMETLERSQLWNKIVRSLARTGLPS</sequence>
<accession>A0ACB6RK36</accession>
<evidence type="ECO:0000313" key="1">
    <source>
        <dbReference type="EMBL" id="KAF2621337.1"/>
    </source>
</evidence>
<dbReference type="Proteomes" id="UP000799754">
    <property type="component" value="Unassembled WGS sequence"/>
</dbReference>
<reference evidence="1" key="1">
    <citation type="journal article" date="2020" name="Stud. Mycol.">
        <title>101 Dothideomycetes genomes: a test case for predicting lifestyles and emergence of pathogens.</title>
        <authorList>
            <person name="Haridas S."/>
            <person name="Albert R."/>
            <person name="Binder M."/>
            <person name="Bloem J."/>
            <person name="Labutti K."/>
            <person name="Salamov A."/>
            <person name="Andreopoulos B."/>
            <person name="Baker S."/>
            <person name="Barry K."/>
            <person name="Bills G."/>
            <person name="Bluhm B."/>
            <person name="Cannon C."/>
            <person name="Castanera R."/>
            <person name="Culley D."/>
            <person name="Daum C."/>
            <person name="Ezra D."/>
            <person name="Gonzalez J."/>
            <person name="Henrissat B."/>
            <person name="Kuo A."/>
            <person name="Liang C."/>
            <person name="Lipzen A."/>
            <person name="Lutzoni F."/>
            <person name="Magnuson J."/>
            <person name="Mondo S."/>
            <person name="Nolan M."/>
            <person name="Ohm R."/>
            <person name="Pangilinan J."/>
            <person name="Park H.-J."/>
            <person name="Ramirez L."/>
            <person name="Alfaro M."/>
            <person name="Sun H."/>
            <person name="Tritt A."/>
            <person name="Yoshinaga Y."/>
            <person name="Zwiers L.-H."/>
            <person name="Turgeon B."/>
            <person name="Goodwin S."/>
            <person name="Spatafora J."/>
            <person name="Crous P."/>
            <person name="Grigoriev I."/>
        </authorList>
    </citation>
    <scope>NUCLEOTIDE SEQUENCE</scope>
    <source>
        <strain evidence="1">CBS 525.71</strain>
    </source>
</reference>
<comment type="caution">
    <text evidence="1">The sequence shown here is derived from an EMBL/GenBank/DDBJ whole genome shotgun (WGS) entry which is preliminary data.</text>
</comment>
<gene>
    <name evidence="1" type="ORF">BU25DRAFT_483159</name>
</gene>
<dbReference type="EMBL" id="MU006757">
    <property type="protein sequence ID" value="KAF2621337.1"/>
    <property type="molecule type" value="Genomic_DNA"/>
</dbReference>
<organism evidence="1 2">
    <name type="scientific">Macroventuria anomochaeta</name>
    <dbReference type="NCBI Taxonomy" id="301207"/>
    <lineage>
        <taxon>Eukaryota</taxon>
        <taxon>Fungi</taxon>
        <taxon>Dikarya</taxon>
        <taxon>Ascomycota</taxon>
        <taxon>Pezizomycotina</taxon>
        <taxon>Dothideomycetes</taxon>
        <taxon>Pleosporomycetidae</taxon>
        <taxon>Pleosporales</taxon>
        <taxon>Pleosporineae</taxon>
        <taxon>Didymellaceae</taxon>
        <taxon>Macroventuria</taxon>
    </lineage>
</organism>